<organism evidence="2 3">
    <name type="scientific">Burkholderia multivorans CGD2</name>
    <dbReference type="NCBI Taxonomy" id="513052"/>
    <lineage>
        <taxon>Bacteria</taxon>
        <taxon>Pseudomonadati</taxon>
        <taxon>Pseudomonadota</taxon>
        <taxon>Betaproteobacteria</taxon>
        <taxon>Burkholderiales</taxon>
        <taxon>Burkholderiaceae</taxon>
        <taxon>Burkholderia</taxon>
        <taxon>Burkholderia cepacia complex</taxon>
    </lineage>
</organism>
<sequence length="37" mass="4082">MVETKTRREVAKKTPRWGRPPKVNASAAVFSKGVAKV</sequence>
<proteinExistence type="predicted"/>
<comment type="caution">
    <text evidence="2">The sequence shown here is derived from an EMBL/GenBank/DDBJ whole genome shotgun (WGS) entry which is preliminary data.</text>
</comment>
<gene>
    <name evidence="2" type="ORF">BURMUCGD2_1783</name>
</gene>
<name>B9BYB9_9BURK</name>
<dbReference type="EMBL" id="ACFC01000017">
    <property type="protein sequence ID" value="EEE04213.1"/>
    <property type="molecule type" value="Genomic_DNA"/>
</dbReference>
<feature type="compositionally biased region" description="Basic and acidic residues" evidence="1">
    <location>
        <begin position="1"/>
        <end position="12"/>
    </location>
</feature>
<protein>
    <submittedName>
        <fullName evidence="2">Uncharacterized protein</fullName>
    </submittedName>
</protein>
<dbReference type="AlphaFoldDB" id="B9BYB9"/>
<evidence type="ECO:0000313" key="3">
    <source>
        <dbReference type="Proteomes" id="UP000004535"/>
    </source>
</evidence>
<evidence type="ECO:0000256" key="1">
    <source>
        <dbReference type="SAM" id="MobiDB-lite"/>
    </source>
</evidence>
<dbReference type="Proteomes" id="UP000004535">
    <property type="component" value="Unassembled WGS sequence"/>
</dbReference>
<reference evidence="2 3" key="1">
    <citation type="journal article" date="2012" name="J. Bacteriol.">
        <title>Draft Genome Sequence Determination for Cystic Fibrosis and Chronic Granulomatous Disease Burkholderia multivorans Isolates.</title>
        <authorList>
            <person name="Varga J.J."/>
            <person name="Losada L."/>
            <person name="Zelazny A.M."/>
            <person name="Brinkac L."/>
            <person name="Harkins D."/>
            <person name="Radune D."/>
            <person name="Hostetler J."/>
            <person name="Sampaio E.P."/>
            <person name="Ronning C.M."/>
            <person name="Nierman W.C."/>
            <person name="Greenberg D.E."/>
            <person name="Holland S.M."/>
            <person name="Goldberg J.B."/>
        </authorList>
    </citation>
    <scope>NUCLEOTIDE SEQUENCE [LARGE SCALE GENOMIC DNA]</scope>
    <source>
        <strain evidence="2 3">CGD2</strain>
    </source>
</reference>
<accession>B9BYB9</accession>
<feature type="region of interest" description="Disordered" evidence="1">
    <location>
        <begin position="1"/>
        <end position="23"/>
    </location>
</feature>
<evidence type="ECO:0000313" key="2">
    <source>
        <dbReference type="EMBL" id="EEE04213.1"/>
    </source>
</evidence>